<evidence type="ECO:0000256" key="5">
    <source>
        <dbReference type="SAM" id="Phobius"/>
    </source>
</evidence>
<name>A0ABU3NQJ1_9CHLR</name>
<sequence length="262" mass="29135">MTDTETLSPPAEITPRRWHFAFLPGILFRPRRTLLALREQENATWLTPMVVLTLLALVLALAGAPVRLQQAQIIPEPPPDFQYWPQEQQQQYFQAQQQRANPLFVFIFPALANLAAVWLPWLILSSLLHLALTLGGSRGNGVATFNLVAWSSVPLGLRYLVQSLAILITRQAISAPGLSGFIPSDVTGLALFARAALAQIDLYWLWMVILLLIGVPLFSGLQRVKAWGLTLLAILLTLALQALPGYFTARLGNLFVTRPFFF</sequence>
<evidence type="ECO:0000313" key="8">
    <source>
        <dbReference type="Proteomes" id="UP001254165"/>
    </source>
</evidence>
<keyword evidence="8" id="KW-1185">Reference proteome</keyword>
<organism evidence="7 8">
    <name type="scientific">Thermanaerothrix solaris</name>
    <dbReference type="NCBI Taxonomy" id="3058434"/>
    <lineage>
        <taxon>Bacteria</taxon>
        <taxon>Bacillati</taxon>
        <taxon>Chloroflexota</taxon>
        <taxon>Anaerolineae</taxon>
        <taxon>Anaerolineales</taxon>
        <taxon>Anaerolineaceae</taxon>
        <taxon>Thermanaerothrix</taxon>
    </lineage>
</organism>
<gene>
    <name evidence="7" type="ORF">QYE77_10290</name>
</gene>
<proteinExistence type="predicted"/>
<feature type="domain" description="Yip1" evidence="6">
    <location>
        <begin position="25"/>
        <end position="239"/>
    </location>
</feature>
<feature type="transmembrane region" description="Helical" evidence="5">
    <location>
        <begin position="228"/>
        <end position="247"/>
    </location>
</feature>
<dbReference type="InterPro" id="IPR006977">
    <property type="entry name" value="Yip1_dom"/>
</dbReference>
<feature type="transmembrane region" description="Helical" evidence="5">
    <location>
        <begin position="45"/>
        <end position="64"/>
    </location>
</feature>
<evidence type="ECO:0000256" key="2">
    <source>
        <dbReference type="ARBA" id="ARBA00022692"/>
    </source>
</evidence>
<dbReference type="EMBL" id="JAUHMF010000002">
    <property type="protein sequence ID" value="MDT8898660.1"/>
    <property type="molecule type" value="Genomic_DNA"/>
</dbReference>
<dbReference type="Proteomes" id="UP001254165">
    <property type="component" value="Unassembled WGS sequence"/>
</dbReference>
<keyword evidence="4 5" id="KW-0472">Membrane</keyword>
<evidence type="ECO:0000256" key="1">
    <source>
        <dbReference type="ARBA" id="ARBA00004141"/>
    </source>
</evidence>
<dbReference type="Pfam" id="PF04893">
    <property type="entry name" value="Yip1"/>
    <property type="match status" value="1"/>
</dbReference>
<evidence type="ECO:0000256" key="4">
    <source>
        <dbReference type="ARBA" id="ARBA00023136"/>
    </source>
</evidence>
<keyword evidence="3 5" id="KW-1133">Transmembrane helix</keyword>
<dbReference type="RefSeq" id="WP_315625324.1">
    <property type="nucleotide sequence ID" value="NZ_JAUHMF010000002.1"/>
</dbReference>
<accession>A0ABU3NQJ1</accession>
<evidence type="ECO:0000313" key="7">
    <source>
        <dbReference type="EMBL" id="MDT8898660.1"/>
    </source>
</evidence>
<evidence type="ECO:0000256" key="3">
    <source>
        <dbReference type="ARBA" id="ARBA00022989"/>
    </source>
</evidence>
<comment type="subcellular location">
    <subcellularLocation>
        <location evidence="1">Membrane</location>
        <topology evidence="1">Multi-pass membrane protein</topology>
    </subcellularLocation>
</comment>
<keyword evidence="2 5" id="KW-0812">Transmembrane</keyword>
<feature type="transmembrane region" description="Helical" evidence="5">
    <location>
        <begin position="103"/>
        <end position="123"/>
    </location>
</feature>
<feature type="transmembrane region" description="Helical" evidence="5">
    <location>
        <begin position="173"/>
        <end position="197"/>
    </location>
</feature>
<reference evidence="7 8" key="1">
    <citation type="submission" date="2023-07" db="EMBL/GenBank/DDBJ databases">
        <title>Novel species of Thermanaerothrix with wide hydrolytic capabilities.</title>
        <authorList>
            <person name="Zayulina K.S."/>
            <person name="Podosokorskaya O.A."/>
            <person name="Elcheninov A.G."/>
        </authorList>
    </citation>
    <scope>NUCLEOTIDE SEQUENCE [LARGE SCALE GENOMIC DNA]</scope>
    <source>
        <strain evidence="7 8">4228-RoL</strain>
    </source>
</reference>
<evidence type="ECO:0000259" key="6">
    <source>
        <dbReference type="Pfam" id="PF04893"/>
    </source>
</evidence>
<feature type="transmembrane region" description="Helical" evidence="5">
    <location>
        <begin position="143"/>
        <end position="161"/>
    </location>
</feature>
<comment type="caution">
    <text evidence="7">The sequence shown here is derived from an EMBL/GenBank/DDBJ whole genome shotgun (WGS) entry which is preliminary data.</text>
</comment>
<protein>
    <submittedName>
        <fullName evidence="7">YIP1 family protein</fullName>
    </submittedName>
</protein>
<feature type="transmembrane region" description="Helical" evidence="5">
    <location>
        <begin position="203"/>
        <end position="221"/>
    </location>
</feature>